<proteinExistence type="predicted"/>
<accession>A0ABV7EGB6</accession>
<dbReference type="InterPro" id="IPR046817">
    <property type="entry name" value="MmeI_N"/>
</dbReference>
<evidence type="ECO:0000313" key="3">
    <source>
        <dbReference type="Proteomes" id="UP001595378"/>
    </source>
</evidence>
<gene>
    <name evidence="2" type="ORF">ACFODK_12390</name>
</gene>
<feature type="domain" description="MmeI-like N-terminal" evidence="1">
    <location>
        <begin position="1"/>
        <end position="130"/>
    </location>
</feature>
<dbReference type="RefSeq" id="WP_336918890.1">
    <property type="nucleotide sequence ID" value="NZ_JBHRSU010000035.1"/>
</dbReference>
<dbReference type="Pfam" id="PF20464">
    <property type="entry name" value="MmeI_N"/>
    <property type="match status" value="1"/>
</dbReference>
<protein>
    <submittedName>
        <fullName evidence="2">Type IIL restriction-modification enzyme MmeI</fullName>
    </submittedName>
</protein>
<name>A0ABV7EGB6_9SPHN</name>
<evidence type="ECO:0000313" key="2">
    <source>
        <dbReference type="EMBL" id="MFC3101688.1"/>
    </source>
</evidence>
<sequence length="164" mass="17857">MNPVEIEEAVSNLALEPFDQAEFPFQFLRAFGQKDTALARLRAGNTNQSDVPGAILQRGNIHIATCDPGAVDETLRALRESPKTTSQKAKFILATDGEAFQAEDMNGGGTVSLEWRGGMLATAELHATQELARRVRYRNAEAEIRLTTGGRLVLRPEDFSQAAG</sequence>
<reference evidence="3" key="1">
    <citation type="journal article" date="2019" name="Int. J. Syst. Evol. Microbiol.">
        <title>The Global Catalogue of Microorganisms (GCM) 10K type strain sequencing project: providing services to taxonomists for standard genome sequencing and annotation.</title>
        <authorList>
            <consortium name="The Broad Institute Genomics Platform"/>
            <consortium name="The Broad Institute Genome Sequencing Center for Infectious Disease"/>
            <person name="Wu L."/>
            <person name="Ma J."/>
        </authorList>
    </citation>
    <scope>NUCLEOTIDE SEQUENCE [LARGE SCALE GENOMIC DNA]</scope>
    <source>
        <strain evidence="3">KCTC 52606</strain>
    </source>
</reference>
<dbReference type="EMBL" id="JBHRSU010000035">
    <property type="protein sequence ID" value="MFC3101688.1"/>
    <property type="molecule type" value="Genomic_DNA"/>
</dbReference>
<comment type="caution">
    <text evidence="2">The sequence shown here is derived from an EMBL/GenBank/DDBJ whole genome shotgun (WGS) entry which is preliminary data.</text>
</comment>
<organism evidence="2 3">
    <name type="scientific">Alteraurantiacibacter lauratis</name>
    <dbReference type="NCBI Taxonomy" id="2054627"/>
    <lineage>
        <taxon>Bacteria</taxon>
        <taxon>Pseudomonadati</taxon>
        <taxon>Pseudomonadota</taxon>
        <taxon>Alphaproteobacteria</taxon>
        <taxon>Sphingomonadales</taxon>
        <taxon>Erythrobacteraceae</taxon>
        <taxon>Alteraurantiacibacter</taxon>
    </lineage>
</organism>
<keyword evidence="3" id="KW-1185">Reference proteome</keyword>
<evidence type="ECO:0000259" key="1">
    <source>
        <dbReference type="Pfam" id="PF20464"/>
    </source>
</evidence>
<dbReference type="Proteomes" id="UP001595378">
    <property type="component" value="Unassembled WGS sequence"/>
</dbReference>